<evidence type="ECO:0000313" key="2">
    <source>
        <dbReference type="Proteomes" id="UP000093343"/>
    </source>
</evidence>
<reference evidence="2" key="1">
    <citation type="submission" date="2016-03" db="EMBL/GenBank/DDBJ databases">
        <title>Draft genome sequence of Paenibacillus glacialis DSM 22343.</title>
        <authorList>
            <person name="Shin S.-K."/>
            <person name="Yi H."/>
        </authorList>
    </citation>
    <scope>NUCLEOTIDE SEQUENCE [LARGE SCALE GENOMIC DNA]</scope>
    <source>
        <strain evidence="2">CCUG 60099</strain>
    </source>
</reference>
<dbReference type="EMBL" id="LVEN01000001">
    <property type="protein sequence ID" value="OCB78297.1"/>
    <property type="molecule type" value="Genomic_DNA"/>
</dbReference>
<comment type="caution">
    <text evidence="1">The sequence shown here is derived from an EMBL/GenBank/DDBJ whole genome shotgun (WGS) entry which is preliminary data.</text>
</comment>
<protein>
    <submittedName>
        <fullName evidence="1">Uncharacterized protein</fullName>
    </submittedName>
</protein>
<proteinExistence type="predicted"/>
<sequence length="63" mass="7324">MRLVNILQLLGLSKQAGYSSKSESEFDLHHHDLDDGSELLDETLHMKEQPFEDREEDDYASIF</sequence>
<organism evidence="1 2">
    <name type="scientific">Flavobacterium piscis</name>
    <dbReference type="NCBI Taxonomy" id="1114874"/>
    <lineage>
        <taxon>Bacteria</taxon>
        <taxon>Pseudomonadati</taxon>
        <taxon>Bacteroidota</taxon>
        <taxon>Flavobacteriia</taxon>
        <taxon>Flavobacteriales</taxon>
        <taxon>Flavobacteriaceae</taxon>
        <taxon>Flavobacterium</taxon>
    </lineage>
</organism>
<keyword evidence="2" id="KW-1185">Reference proteome</keyword>
<dbReference type="Proteomes" id="UP000093343">
    <property type="component" value="Unassembled WGS sequence"/>
</dbReference>
<name>A0ABX2XPU3_9FLAO</name>
<accession>A0ABX2XPU3</accession>
<evidence type="ECO:0000313" key="1">
    <source>
        <dbReference type="EMBL" id="OCB78297.1"/>
    </source>
</evidence>
<dbReference type="RefSeq" id="WP_065447620.1">
    <property type="nucleotide sequence ID" value="NZ_LVEN01000001.1"/>
</dbReference>
<gene>
    <name evidence="1" type="ORF">FLP_00930</name>
</gene>